<sequence>MTHASENFSLCITRFGPGVSTGETGTGAGCFLSFWTQGRKDDWCFILVQDSGTNDIVTSVILTLALTVTAFPARVQSMCHRQTGPRTDIPPHRQTNKNARDGV</sequence>
<proteinExistence type="predicted"/>
<accession>A0AAV4HL30</accession>
<gene>
    <name evidence="2" type="ORF">ElyMa_001009900</name>
</gene>
<dbReference type="EMBL" id="BMAT01002054">
    <property type="protein sequence ID" value="GFR98095.1"/>
    <property type="molecule type" value="Genomic_DNA"/>
</dbReference>
<dbReference type="AlphaFoldDB" id="A0AAV4HL30"/>
<reference evidence="2 3" key="1">
    <citation type="journal article" date="2021" name="Elife">
        <title>Chloroplast acquisition without the gene transfer in kleptoplastic sea slugs, Plakobranchus ocellatus.</title>
        <authorList>
            <person name="Maeda T."/>
            <person name="Takahashi S."/>
            <person name="Yoshida T."/>
            <person name="Shimamura S."/>
            <person name="Takaki Y."/>
            <person name="Nagai Y."/>
            <person name="Toyoda A."/>
            <person name="Suzuki Y."/>
            <person name="Arimoto A."/>
            <person name="Ishii H."/>
            <person name="Satoh N."/>
            <person name="Nishiyama T."/>
            <person name="Hasebe M."/>
            <person name="Maruyama T."/>
            <person name="Minagawa J."/>
            <person name="Obokata J."/>
            <person name="Shigenobu S."/>
        </authorList>
    </citation>
    <scope>NUCLEOTIDE SEQUENCE [LARGE SCALE GENOMIC DNA]</scope>
</reference>
<dbReference type="Proteomes" id="UP000762676">
    <property type="component" value="Unassembled WGS sequence"/>
</dbReference>
<name>A0AAV4HL30_9GAST</name>
<evidence type="ECO:0000313" key="2">
    <source>
        <dbReference type="EMBL" id="GFR98095.1"/>
    </source>
</evidence>
<organism evidence="2 3">
    <name type="scientific">Elysia marginata</name>
    <dbReference type="NCBI Taxonomy" id="1093978"/>
    <lineage>
        <taxon>Eukaryota</taxon>
        <taxon>Metazoa</taxon>
        <taxon>Spiralia</taxon>
        <taxon>Lophotrochozoa</taxon>
        <taxon>Mollusca</taxon>
        <taxon>Gastropoda</taxon>
        <taxon>Heterobranchia</taxon>
        <taxon>Euthyneura</taxon>
        <taxon>Panpulmonata</taxon>
        <taxon>Sacoglossa</taxon>
        <taxon>Placobranchoidea</taxon>
        <taxon>Plakobranchidae</taxon>
        <taxon>Elysia</taxon>
    </lineage>
</organism>
<keyword evidence="3" id="KW-1185">Reference proteome</keyword>
<protein>
    <submittedName>
        <fullName evidence="2">Uncharacterized protein</fullName>
    </submittedName>
</protein>
<evidence type="ECO:0000256" key="1">
    <source>
        <dbReference type="SAM" id="MobiDB-lite"/>
    </source>
</evidence>
<evidence type="ECO:0000313" key="3">
    <source>
        <dbReference type="Proteomes" id="UP000762676"/>
    </source>
</evidence>
<feature type="region of interest" description="Disordered" evidence="1">
    <location>
        <begin position="80"/>
        <end position="103"/>
    </location>
</feature>
<comment type="caution">
    <text evidence="2">The sequence shown here is derived from an EMBL/GenBank/DDBJ whole genome shotgun (WGS) entry which is preliminary data.</text>
</comment>